<feature type="domain" description="Cytochrome c" evidence="5">
    <location>
        <begin position="44"/>
        <end position="137"/>
    </location>
</feature>
<dbReference type="STRING" id="394096.DB31_7888"/>
<keyword evidence="1 4" id="KW-0349">Heme</keyword>
<evidence type="ECO:0000313" key="7">
    <source>
        <dbReference type="Proteomes" id="UP000028725"/>
    </source>
</evidence>
<dbReference type="Proteomes" id="UP000028725">
    <property type="component" value="Unassembled WGS sequence"/>
</dbReference>
<dbReference type="Pfam" id="PF13442">
    <property type="entry name" value="Cytochrome_CBB3"/>
    <property type="match status" value="1"/>
</dbReference>
<dbReference type="EMBL" id="JMCB01000006">
    <property type="protein sequence ID" value="KFE68651.1"/>
    <property type="molecule type" value="Genomic_DNA"/>
</dbReference>
<evidence type="ECO:0000256" key="2">
    <source>
        <dbReference type="ARBA" id="ARBA00022723"/>
    </source>
</evidence>
<gene>
    <name evidence="6" type="ORF">DB31_7888</name>
</gene>
<dbReference type="OrthoDB" id="9808312at2"/>
<dbReference type="SUPFAM" id="SSF46626">
    <property type="entry name" value="Cytochrome c"/>
    <property type="match status" value="2"/>
</dbReference>
<dbReference type="Gene3D" id="1.10.760.10">
    <property type="entry name" value="Cytochrome c-like domain"/>
    <property type="match status" value="2"/>
</dbReference>
<dbReference type="PROSITE" id="PS51007">
    <property type="entry name" value="CYTC"/>
    <property type="match status" value="2"/>
</dbReference>
<evidence type="ECO:0000256" key="3">
    <source>
        <dbReference type="ARBA" id="ARBA00023004"/>
    </source>
</evidence>
<keyword evidence="2 4" id="KW-0479">Metal-binding</keyword>
<dbReference type="PROSITE" id="PS51257">
    <property type="entry name" value="PROKAR_LIPOPROTEIN"/>
    <property type="match status" value="1"/>
</dbReference>
<accession>A0A085WLT8</accession>
<evidence type="ECO:0000259" key="5">
    <source>
        <dbReference type="PROSITE" id="PS51007"/>
    </source>
</evidence>
<reference evidence="6 7" key="1">
    <citation type="submission" date="2014-04" db="EMBL/GenBank/DDBJ databases">
        <title>Genome assembly of Hyalangium minutum DSM 14724.</title>
        <authorList>
            <person name="Sharma G."/>
            <person name="Subramanian S."/>
        </authorList>
    </citation>
    <scope>NUCLEOTIDE SEQUENCE [LARGE SCALE GENOMIC DNA]</scope>
    <source>
        <strain evidence="6 7">DSM 14724</strain>
    </source>
</reference>
<name>A0A085WLT8_9BACT</name>
<dbReference type="GO" id="GO:0020037">
    <property type="term" value="F:heme binding"/>
    <property type="evidence" value="ECO:0007669"/>
    <property type="project" value="InterPro"/>
</dbReference>
<dbReference type="GO" id="GO:0009055">
    <property type="term" value="F:electron transfer activity"/>
    <property type="evidence" value="ECO:0007669"/>
    <property type="project" value="InterPro"/>
</dbReference>
<feature type="domain" description="Cytochrome c" evidence="5">
    <location>
        <begin position="162"/>
        <end position="309"/>
    </location>
</feature>
<keyword evidence="7" id="KW-1185">Reference proteome</keyword>
<keyword evidence="3 4" id="KW-0408">Iron</keyword>
<proteinExistence type="predicted"/>
<evidence type="ECO:0000256" key="1">
    <source>
        <dbReference type="ARBA" id="ARBA00022617"/>
    </source>
</evidence>
<dbReference type="InterPro" id="IPR009056">
    <property type="entry name" value="Cyt_c-like_dom"/>
</dbReference>
<dbReference type="GO" id="GO:0046872">
    <property type="term" value="F:metal ion binding"/>
    <property type="evidence" value="ECO:0007669"/>
    <property type="project" value="UniProtKB-KW"/>
</dbReference>
<dbReference type="RefSeq" id="WP_044189593.1">
    <property type="nucleotide sequence ID" value="NZ_JMCB01000006.1"/>
</dbReference>
<dbReference type="AlphaFoldDB" id="A0A085WLT8"/>
<dbReference type="InterPro" id="IPR036909">
    <property type="entry name" value="Cyt_c-like_dom_sf"/>
</dbReference>
<organism evidence="6 7">
    <name type="scientific">Hyalangium minutum</name>
    <dbReference type="NCBI Taxonomy" id="394096"/>
    <lineage>
        <taxon>Bacteria</taxon>
        <taxon>Pseudomonadati</taxon>
        <taxon>Myxococcota</taxon>
        <taxon>Myxococcia</taxon>
        <taxon>Myxococcales</taxon>
        <taxon>Cystobacterineae</taxon>
        <taxon>Archangiaceae</taxon>
        <taxon>Hyalangium</taxon>
    </lineage>
</organism>
<sequence length="329" mass="35701">MSARRTGLGWLPVLVALGVGCSAGAPAPKLEPLKLGDGRTVAAETLERGRDVYAYYCLSCHGSGGDGQGPAAVGMRPPPRNFKQGLFKFGGVAAGELPTDEALKRTVRRGLHGTPMLPWGVPEADVEAVVQYVKTFSPRWQQEAPGQPLEASADPWKGREAEAVERGKRAYHVAGKGNAGCSGCHISYLPKPELEVLVEQVTGRKVDLSKVDPYTQQARDSDYTVAVDDKGEPAQMARVLPPDFLMHRLRTVWPLGTEVEGAEYTPERQREDLYRVIAAGVGGAAMPTWKGAIPEENLWALAYYVQTLVNQRDTAEGRAFKARLRNPAK</sequence>
<evidence type="ECO:0000313" key="6">
    <source>
        <dbReference type="EMBL" id="KFE68651.1"/>
    </source>
</evidence>
<comment type="caution">
    <text evidence="6">The sequence shown here is derived from an EMBL/GenBank/DDBJ whole genome shotgun (WGS) entry which is preliminary data.</text>
</comment>
<evidence type="ECO:0000256" key="4">
    <source>
        <dbReference type="PROSITE-ProRule" id="PRU00433"/>
    </source>
</evidence>
<protein>
    <recommendedName>
        <fullName evidence="5">Cytochrome c domain-containing protein</fullName>
    </recommendedName>
</protein>